<feature type="transmembrane region" description="Helical" evidence="1">
    <location>
        <begin position="60"/>
        <end position="77"/>
    </location>
</feature>
<protein>
    <submittedName>
        <fullName evidence="2">Uncharacterized protein</fullName>
    </submittedName>
</protein>
<dbReference type="AlphaFoldDB" id="A0A382FRP9"/>
<evidence type="ECO:0000256" key="1">
    <source>
        <dbReference type="SAM" id="Phobius"/>
    </source>
</evidence>
<gene>
    <name evidence="2" type="ORF">METZ01_LOCUS217908</name>
</gene>
<name>A0A382FRP9_9ZZZZ</name>
<reference evidence="2" key="1">
    <citation type="submission" date="2018-05" db="EMBL/GenBank/DDBJ databases">
        <authorList>
            <person name="Lanie J.A."/>
            <person name="Ng W.-L."/>
            <person name="Kazmierczak K.M."/>
            <person name="Andrzejewski T.M."/>
            <person name="Davidsen T.M."/>
            <person name="Wayne K.J."/>
            <person name="Tettelin H."/>
            <person name="Glass J.I."/>
            <person name="Rusch D."/>
            <person name="Podicherti R."/>
            <person name="Tsui H.-C.T."/>
            <person name="Winkler M.E."/>
        </authorList>
    </citation>
    <scope>NUCLEOTIDE SEQUENCE</scope>
</reference>
<organism evidence="2">
    <name type="scientific">marine metagenome</name>
    <dbReference type="NCBI Taxonomy" id="408172"/>
    <lineage>
        <taxon>unclassified sequences</taxon>
        <taxon>metagenomes</taxon>
        <taxon>ecological metagenomes</taxon>
    </lineage>
</organism>
<proteinExistence type="predicted"/>
<feature type="transmembrane region" description="Helical" evidence="1">
    <location>
        <begin position="20"/>
        <end position="48"/>
    </location>
</feature>
<accession>A0A382FRP9</accession>
<keyword evidence="1" id="KW-1133">Transmembrane helix</keyword>
<keyword evidence="1" id="KW-0812">Transmembrane</keyword>
<sequence length="100" mass="11813">MIFVYNGLNLKDNIIMDQIISFLTSTYTLLVVYSIIYYFIFMALLKFFASETETKKGMNLIVKLVVLFFSIFLGFFTEGLTYDLIYLRDYECPLRSYNCI</sequence>
<evidence type="ECO:0000313" key="2">
    <source>
        <dbReference type="EMBL" id="SVB65054.1"/>
    </source>
</evidence>
<dbReference type="EMBL" id="UINC01051197">
    <property type="protein sequence ID" value="SVB65054.1"/>
    <property type="molecule type" value="Genomic_DNA"/>
</dbReference>
<keyword evidence="1" id="KW-0472">Membrane</keyword>